<evidence type="ECO:0000313" key="1">
    <source>
        <dbReference type="EMBL" id="GJS91095.1"/>
    </source>
</evidence>
<keyword evidence="2" id="KW-1185">Reference proteome</keyword>
<evidence type="ECO:0000313" key="2">
    <source>
        <dbReference type="Proteomes" id="UP001151760"/>
    </source>
</evidence>
<gene>
    <name evidence="1" type="ORF">Tco_0773731</name>
</gene>
<name>A0ABQ4ZLM6_9ASTR</name>
<dbReference type="Proteomes" id="UP001151760">
    <property type="component" value="Unassembled WGS sequence"/>
</dbReference>
<sequence length="70" mass="7374">MGLRIHHAGLQLTLLPLETERNDVLMPSGASASFIAEDFDTTLVVPLSNSSNIGLNSKSSSFDVVTVSTA</sequence>
<proteinExistence type="predicted"/>
<dbReference type="EMBL" id="BQNB010011479">
    <property type="protein sequence ID" value="GJS91095.1"/>
    <property type="molecule type" value="Genomic_DNA"/>
</dbReference>
<accession>A0ABQ4ZLM6</accession>
<reference evidence="1" key="1">
    <citation type="journal article" date="2022" name="Int. J. Mol. Sci.">
        <title>Draft Genome of Tanacetum Coccineum: Genomic Comparison of Closely Related Tanacetum-Family Plants.</title>
        <authorList>
            <person name="Yamashiro T."/>
            <person name="Shiraishi A."/>
            <person name="Nakayama K."/>
            <person name="Satake H."/>
        </authorList>
    </citation>
    <scope>NUCLEOTIDE SEQUENCE</scope>
</reference>
<comment type="caution">
    <text evidence="1">The sequence shown here is derived from an EMBL/GenBank/DDBJ whole genome shotgun (WGS) entry which is preliminary data.</text>
</comment>
<reference evidence="1" key="2">
    <citation type="submission" date="2022-01" db="EMBL/GenBank/DDBJ databases">
        <authorList>
            <person name="Yamashiro T."/>
            <person name="Shiraishi A."/>
            <person name="Satake H."/>
            <person name="Nakayama K."/>
        </authorList>
    </citation>
    <scope>NUCLEOTIDE SEQUENCE</scope>
</reference>
<organism evidence="1 2">
    <name type="scientific">Tanacetum coccineum</name>
    <dbReference type="NCBI Taxonomy" id="301880"/>
    <lineage>
        <taxon>Eukaryota</taxon>
        <taxon>Viridiplantae</taxon>
        <taxon>Streptophyta</taxon>
        <taxon>Embryophyta</taxon>
        <taxon>Tracheophyta</taxon>
        <taxon>Spermatophyta</taxon>
        <taxon>Magnoliopsida</taxon>
        <taxon>eudicotyledons</taxon>
        <taxon>Gunneridae</taxon>
        <taxon>Pentapetalae</taxon>
        <taxon>asterids</taxon>
        <taxon>campanulids</taxon>
        <taxon>Asterales</taxon>
        <taxon>Asteraceae</taxon>
        <taxon>Asteroideae</taxon>
        <taxon>Anthemideae</taxon>
        <taxon>Anthemidinae</taxon>
        <taxon>Tanacetum</taxon>
    </lineage>
</organism>
<protein>
    <submittedName>
        <fullName evidence="1">Uncharacterized protein</fullName>
    </submittedName>
</protein>